<gene>
    <name evidence="5" type="ORF">DFR68_12843</name>
</gene>
<organism evidence="5 6">
    <name type="scientific">Nocardia mexicana</name>
    <dbReference type="NCBI Taxonomy" id="279262"/>
    <lineage>
        <taxon>Bacteria</taxon>
        <taxon>Bacillati</taxon>
        <taxon>Actinomycetota</taxon>
        <taxon>Actinomycetes</taxon>
        <taxon>Mycobacteriales</taxon>
        <taxon>Nocardiaceae</taxon>
        <taxon>Nocardia</taxon>
    </lineage>
</organism>
<keyword evidence="1" id="KW-0805">Transcription regulation</keyword>
<evidence type="ECO:0000256" key="2">
    <source>
        <dbReference type="ARBA" id="ARBA00023125"/>
    </source>
</evidence>
<dbReference type="Gene3D" id="1.10.357.10">
    <property type="entry name" value="Tetracycline Repressor, domain 2"/>
    <property type="match status" value="1"/>
</dbReference>
<evidence type="ECO:0000259" key="4">
    <source>
        <dbReference type="Pfam" id="PF00440"/>
    </source>
</evidence>
<comment type="caution">
    <text evidence="5">The sequence shown here is derived from an EMBL/GenBank/DDBJ whole genome shotgun (WGS) entry which is preliminary data.</text>
</comment>
<accession>A0A370GEP8</accession>
<dbReference type="PANTHER" id="PTHR47506">
    <property type="entry name" value="TRANSCRIPTIONAL REGULATORY PROTEIN"/>
    <property type="match status" value="1"/>
</dbReference>
<keyword evidence="6" id="KW-1185">Reference proteome</keyword>
<dbReference type="EMBL" id="QQAZ01000028">
    <property type="protein sequence ID" value="RDI42151.1"/>
    <property type="molecule type" value="Genomic_DNA"/>
</dbReference>
<dbReference type="AlphaFoldDB" id="A0A370GEP8"/>
<dbReference type="PANTHER" id="PTHR47506:SF1">
    <property type="entry name" value="HTH-TYPE TRANSCRIPTIONAL REGULATOR YJDC"/>
    <property type="match status" value="1"/>
</dbReference>
<name>A0A370GEP8_9NOCA</name>
<evidence type="ECO:0000313" key="6">
    <source>
        <dbReference type="Proteomes" id="UP000255355"/>
    </source>
</evidence>
<dbReference type="SUPFAM" id="SSF48498">
    <property type="entry name" value="Tetracyclin repressor-like, C-terminal domain"/>
    <property type="match status" value="1"/>
</dbReference>
<dbReference type="GO" id="GO:0003677">
    <property type="term" value="F:DNA binding"/>
    <property type="evidence" value="ECO:0007669"/>
    <property type="project" value="UniProtKB-KW"/>
</dbReference>
<sequence length="174" mass="18902">MAGKTSWLESGLAILGTAGPTALTIDRLVAATGLSTGSFYHHFHGMQGYKTALLDYFETVHTTHYIRAVDAAGLDPRARLERLVDLVLDSDEPANIELAISAWALNEPLAAAAKERVDKARFDFLRTLLAEGGRAEADARATARILYLLVLGSASMRPTVPPEELRDLCRRVLA</sequence>
<dbReference type="Pfam" id="PF00440">
    <property type="entry name" value="TetR_N"/>
    <property type="match status" value="1"/>
</dbReference>
<evidence type="ECO:0000256" key="3">
    <source>
        <dbReference type="ARBA" id="ARBA00023163"/>
    </source>
</evidence>
<dbReference type="InterPro" id="IPR036271">
    <property type="entry name" value="Tet_transcr_reg_TetR-rel_C_sf"/>
</dbReference>
<dbReference type="InterPro" id="IPR001647">
    <property type="entry name" value="HTH_TetR"/>
</dbReference>
<protein>
    <submittedName>
        <fullName evidence="5">TetR family transcriptional regulator</fullName>
    </submittedName>
</protein>
<keyword evidence="2" id="KW-0238">DNA-binding</keyword>
<feature type="domain" description="HTH tetR-type" evidence="4">
    <location>
        <begin position="8"/>
        <end position="47"/>
    </location>
</feature>
<proteinExistence type="predicted"/>
<keyword evidence="3" id="KW-0804">Transcription</keyword>
<evidence type="ECO:0000313" key="5">
    <source>
        <dbReference type="EMBL" id="RDI42151.1"/>
    </source>
</evidence>
<dbReference type="InterPro" id="IPR009057">
    <property type="entry name" value="Homeodomain-like_sf"/>
</dbReference>
<dbReference type="STRING" id="1210089.GCA_001613165_08063"/>
<reference evidence="5 6" key="1">
    <citation type="submission" date="2018-07" db="EMBL/GenBank/DDBJ databases">
        <title>Genomic Encyclopedia of Type Strains, Phase IV (KMG-IV): sequencing the most valuable type-strain genomes for metagenomic binning, comparative biology and taxonomic classification.</title>
        <authorList>
            <person name="Goeker M."/>
        </authorList>
    </citation>
    <scope>NUCLEOTIDE SEQUENCE [LARGE SCALE GENOMIC DNA]</scope>
    <source>
        <strain evidence="5 6">DSM 44952</strain>
    </source>
</reference>
<dbReference type="SUPFAM" id="SSF46689">
    <property type="entry name" value="Homeodomain-like"/>
    <property type="match status" value="1"/>
</dbReference>
<dbReference type="Proteomes" id="UP000255355">
    <property type="component" value="Unassembled WGS sequence"/>
</dbReference>
<dbReference type="RefSeq" id="WP_169814407.1">
    <property type="nucleotide sequence ID" value="NZ_QQAZ01000028.1"/>
</dbReference>
<evidence type="ECO:0000256" key="1">
    <source>
        <dbReference type="ARBA" id="ARBA00023015"/>
    </source>
</evidence>